<evidence type="ECO:0000313" key="2">
    <source>
        <dbReference type="Proteomes" id="UP000640614"/>
    </source>
</evidence>
<proteinExistence type="predicted"/>
<dbReference type="Proteomes" id="UP000640614">
    <property type="component" value="Unassembled WGS sequence"/>
</dbReference>
<protein>
    <submittedName>
        <fullName evidence="1">Uncharacterized protein</fullName>
    </submittedName>
</protein>
<dbReference type="EMBL" id="PRDM01000003">
    <property type="protein sequence ID" value="MBE8726376.1"/>
    <property type="molecule type" value="Genomic_DNA"/>
</dbReference>
<evidence type="ECO:0000313" key="1">
    <source>
        <dbReference type="EMBL" id="MBE8726376.1"/>
    </source>
</evidence>
<comment type="caution">
    <text evidence="1">The sequence shown here is derived from an EMBL/GenBank/DDBJ whole genome shotgun (WGS) entry which is preliminary data.</text>
</comment>
<keyword evidence="2" id="KW-1185">Reference proteome</keyword>
<sequence length="77" mass="8857">MNFLLSYFGLLVTRLKQKNDLFVLLKIPLSKKIVFKRKNEKKKAQIKHGLRMRRAISPEGLTIGTGVSYAHAADCRR</sequence>
<reference evidence="1 2" key="1">
    <citation type="submission" date="2018-07" db="EMBL/GenBank/DDBJ databases">
        <title>Genome assembly of strain KB82.</title>
        <authorList>
            <person name="Kukolya J."/>
            <person name="Horvath B."/>
            <person name="Nagy I."/>
            <person name="Toth A."/>
        </authorList>
    </citation>
    <scope>NUCLEOTIDE SEQUENCE [LARGE SCALE GENOMIC DNA]</scope>
    <source>
        <strain evidence="1 2">Kb82</strain>
    </source>
</reference>
<name>A0ABR9TLZ3_9FLAO</name>
<organism evidence="1 2">
    <name type="scientific">Flavobacterium hungaricum</name>
    <dbReference type="NCBI Taxonomy" id="2082725"/>
    <lineage>
        <taxon>Bacteria</taxon>
        <taxon>Pseudomonadati</taxon>
        <taxon>Bacteroidota</taxon>
        <taxon>Flavobacteriia</taxon>
        <taxon>Flavobacteriales</taxon>
        <taxon>Flavobacteriaceae</taxon>
        <taxon>Flavobacterium</taxon>
    </lineage>
</organism>
<gene>
    <name evidence="1" type="ORF">C4F50_15715</name>
</gene>
<accession>A0ABR9TLZ3</accession>